<dbReference type="EMBL" id="JACYWE010000001">
    <property type="protein sequence ID" value="MBD8505179.1"/>
    <property type="molecule type" value="Genomic_DNA"/>
</dbReference>
<protein>
    <submittedName>
        <fullName evidence="2">Uncharacterized protein</fullName>
    </submittedName>
</protein>
<feature type="transmembrane region" description="Helical" evidence="1">
    <location>
        <begin position="47"/>
        <end position="65"/>
    </location>
</feature>
<evidence type="ECO:0000313" key="2">
    <source>
        <dbReference type="EMBL" id="MBD8505179.1"/>
    </source>
</evidence>
<proteinExistence type="predicted"/>
<dbReference type="Proteomes" id="UP000642993">
    <property type="component" value="Unassembled WGS sequence"/>
</dbReference>
<feature type="transmembrane region" description="Helical" evidence="1">
    <location>
        <begin position="126"/>
        <end position="145"/>
    </location>
</feature>
<keyword evidence="1" id="KW-0472">Membrane</keyword>
<evidence type="ECO:0000256" key="1">
    <source>
        <dbReference type="SAM" id="Phobius"/>
    </source>
</evidence>
<dbReference type="AlphaFoldDB" id="A0A927J9N5"/>
<keyword evidence="3" id="KW-1185">Reference proteome</keyword>
<keyword evidence="1" id="KW-1133">Transmembrane helix</keyword>
<evidence type="ECO:0000313" key="3">
    <source>
        <dbReference type="Proteomes" id="UP000642993"/>
    </source>
</evidence>
<feature type="transmembrane region" description="Helical" evidence="1">
    <location>
        <begin position="77"/>
        <end position="95"/>
    </location>
</feature>
<keyword evidence="1" id="KW-0812">Transmembrane</keyword>
<comment type="caution">
    <text evidence="2">The sequence shown here is derived from an EMBL/GenBank/DDBJ whole genome shotgun (WGS) entry which is preliminary data.</text>
</comment>
<accession>A0A927J9N5</accession>
<sequence length="352" mass="37113">MTEGTSGRTDTPRMIGLRSGPALAIAAAWTIAECARAWTTGTWERGPAWWLASVLLIGAATLLLLRAPGDPLPARATAAIAVLPGLAALANVAMIGAPDRVALYASWTWPTGTIILSFLVLRGRTLAAWAGEALLSATILGWWFAAGPVPSDIADPWQELSWNLSMIGTCTILGITLRRQVSVINELRDTAASVEADRSGAAARVAERDRQLVFLNATARPLLEAIVRADEISASDLARISSVEAQLRDRIRARSLATEEVLAAARDARARGATVILLDDGGLDHLAQEERASAVHAISEALRGALVHAGPGTTVTARVLPPGRGAIATVLSMADNGVTRFEITPESLPRAR</sequence>
<organism evidence="2 3">
    <name type="scientific">Lolliginicoccus lacisalsi</name>
    <dbReference type="NCBI Taxonomy" id="2742202"/>
    <lineage>
        <taxon>Bacteria</taxon>
        <taxon>Bacillati</taxon>
        <taxon>Actinomycetota</taxon>
        <taxon>Actinomycetes</taxon>
        <taxon>Mycobacteriales</taxon>
        <taxon>Hoyosellaceae</taxon>
        <taxon>Lolliginicoccus</taxon>
    </lineage>
</organism>
<dbReference type="RefSeq" id="WP_192037650.1">
    <property type="nucleotide sequence ID" value="NZ_JACYWE010000001.1"/>
</dbReference>
<feature type="transmembrane region" description="Helical" evidence="1">
    <location>
        <begin position="101"/>
        <end position="121"/>
    </location>
</feature>
<feature type="transmembrane region" description="Helical" evidence="1">
    <location>
        <begin position="160"/>
        <end position="177"/>
    </location>
</feature>
<gene>
    <name evidence="2" type="ORF">HT102_01570</name>
</gene>
<name>A0A927J9N5_9ACTN</name>
<reference evidence="2" key="1">
    <citation type="submission" date="2020-09" db="EMBL/GenBank/DDBJ databases">
        <title>Hoyosella lacisalsi sp. nov., a halotolerant actinobacterium isolated from soil of Lake Gudzhirganskoe.</title>
        <authorList>
            <person name="Yang Q."/>
            <person name="Guo P.Y."/>
            <person name="Liu S.W."/>
            <person name="Li F.N."/>
            <person name="Sun C.H."/>
        </authorList>
    </citation>
    <scope>NUCLEOTIDE SEQUENCE</scope>
    <source>
        <strain evidence="2">G463</strain>
    </source>
</reference>